<dbReference type="PANTHER" id="PTHR42753:SF10">
    <property type="entry name" value="PROLINE--TRNA LIGASE, MITOCHONDRIAL-RELATED"/>
    <property type="match status" value="1"/>
</dbReference>
<dbReference type="AlphaFoldDB" id="A0A9R1T225"/>
<dbReference type="OrthoDB" id="10267474at2759"/>
<evidence type="ECO:0000256" key="8">
    <source>
        <dbReference type="ARBA" id="ARBA00047671"/>
    </source>
</evidence>
<dbReference type="RefSeq" id="XP_011301330.1">
    <property type="nucleotide sequence ID" value="XM_011303028.1"/>
</dbReference>
<dbReference type="GO" id="GO:0006433">
    <property type="term" value="P:prolyl-tRNA aminoacylation"/>
    <property type="evidence" value="ECO:0007669"/>
    <property type="project" value="InterPro"/>
</dbReference>
<evidence type="ECO:0000256" key="7">
    <source>
        <dbReference type="ARBA" id="ARBA00029731"/>
    </source>
</evidence>
<proteinExistence type="predicted"/>
<name>A0A9R1T225_9HYME</name>
<evidence type="ECO:0000256" key="5">
    <source>
        <dbReference type="ARBA" id="ARBA00022917"/>
    </source>
</evidence>
<dbReference type="GO" id="GO:0004827">
    <property type="term" value="F:proline-tRNA ligase activity"/>
    <property type="evidence" value="ECO:0007669"/>
    <property type="project" value="UniProtKB-EC"/>
</dbReference>
<evidence type="ECO:0000256" key="6">
    <source>
        <dbReference type="ARBA" id="ARBA00023146"/>
    </source>
</evidence>
<keyword evidence="10" id="KW-1185">Reference proteome</keyword>
<evidence type="ECO:0000313" key="11">
    <source>
        <dbReference type="RefSeq" id="XP_011301330.1"/>
    </source>
</evidence>
<organism evidence="10 11">
    <name type="scientific">Fopius arisanus</name>
    <dbReference type="NCBI Taxonomy" id="64838"/>
    <lineage>
        <taxon>Eukaryota</taxon>
        <taxon>Metazoa</taxon>
        <taxon>Ecdysozoa</taxon>
        <taxon>Arthropoda</taxon>
        <taxon>Hexapoda</taxon>
        <taxon>Insecta</taxon>
        <taxon>Pterygota</taxon>
        <taxon>Neoptera</taxon>
        <taxon>Endopterygota</taxon>
        <taxon>Hymenoptera</taxon>
        <taxon>Apocrita</taxon>
        <taxon>Ichneumonoidea</taxon>
        <taxon>Braconidae</taxon>
        <taxon>Opiinae</taxon>
        <taxon>Fopius</taxon>
    </lineage>
</organism>
<keyword evidence="5" id="KW-0648">Protein biosynthesis</keyword>
<dbReference type="GO" id="GO:0005524">
    <property type="term" value="F:ATP binding"/>
    <property type="evidence" value="ECO:0007669"/>
    <property type="project" value="UniProtKB-KW"/>
</dbReference>
<sequence>MSRELINHMQRVSKLLQPIKTIPKDGAVKGVNASKSYQLMIDMGIIRQSLPGMYTLLPLGNRALDKLKRIVNTAMESIGAQKIVLPNLTDSRLWKKTGRLNEMGDELFLVKDRHKQRYVLSPTYEESITSLVADVKPQKSHLPLLLYQISNKWRDEMKPRLGLFRGREFVMKDLYSFDASAKSAGRTYEDVARAYRGILDHIGVPYSIVQGDTGIMGGIISHEYHYLADIGEDTVVSCNACNFQVNSVIFQGETCKNCGGEVSKKSAIEIGHTFLLGTKYSEVLQATVHTQGSEIPLVMGCYGLGLTRLLAASLEILSTNEDLRWPKALAPYTVCIIPPKENSKESPAAHFAYEIAENLMERNIDVIFDDRTHLTIGRRMLDARRTGYPYVVVVGRSAVQETPLFEFHDVNEGEREDVSLDRLYNFFENSASGRTTRSQIAV</sequence>
<dbReference type="Proteomes" id="UP000694866">
    <property type="component" value="Unplaced"/>
</dbReference>
<dbReference type="KEGG" id="fas:105265507"/>
<dbReference type="InterPro" id="IPR050062">
    <property type="entry name" value="Pro-tRNA_synthetase"/>
</dbReference>
<dbReference type="CDD" id="cd00779">
    <property type="entry name" value="ProRS_core_prok"/>
    <property type="match status" value="1"/>
</dbReference>
<evidence type="ECO:0000256" key="2">
    <source>
        <dbReference type="ARBA" id="ARBA00022598"/>
    </source>
</evidence>
<evidence type="ECO:0000256" key="3">
    <source>
        <dbReference type="ARBA" id="ARBA00022741"/>
    </source>
</evidence>
<dbReference type="InterPro" id="IPR004154">
    <property type="entry name" value="Anticodon-bd"/>
</dbReference>
<evidence type="ECO:0000256" key="1">
    <source>
        <dbReference type="ARBA" id="ARBA00012831"/>
    </source>
</evidence>
<evidence type="ECO:0000259" key="9">
    <source>
        <dbReference type="PROSITE" id="PS50862"/>
    </source>
</evidence>
<comment type="catalytic activity">
    <reaction evidence="8">
        <text>tRNA(Pro) + L-proline + ATP = L-prolyl-tRNA(Pro) + AMP + diphosphate</text>
        <dbReference type="Rhea" id="RHEA:14305"/>
        <dbReference type="Rhea" id="RHEA-COMP:9700"/>
        <dbReference type="Rhea" id="RHEA-COMP:9702"/>
        <dbReference type="ChEBI" id="CHEBI:30616"/>
        <dbReference type="ChEBI" id="CHEBI:33019"/>
        <dbReference type="ChEBI" id="CHEBI:60039"/>
        <dbReference type="ChEBI" id="CHEBI:78442"/>
        <dbReference type="ChEBI" id="CHEBI:78532"/>
        <dbReference type="ChEBI" id="CHEBI:456215"/>
        <dbReference type="EC" id="6.1.1.15"/>
    </reaction>
</comment>
<accession>A0A9R1T225</accession>
<dbReference type="Gene3D" id="3.30.930.10">
    <property type="entry name" value="Bira Bifunctional Protein, Domain 2"/>
    <property type="match status" value="1"/>
</dbReference>
<dbReference type="GeneID" id="105265507"/>
<dbReference type="CTD" id="38331"/>
<dbReference type="Pfam" id="PF00587">
    <property type="entry name" value="tRNA-synt_2b"/>
    <property type="match status" value="1"/>
</dbReference>
<keyword evidence="3" id="KW-0547">Nucleotide-binding</keyword>
<dbReference type="Pfam" id="PF03129">
    <property type="entry name" value="HGTP_anticodon"/>
    <property type="match status" value="1"/>
</dbReference>
<reference evidence="11" key="1">
    <citation type="submission" date="2025-08" db="UniProtKB">
        <authorList>
            <consortium name="RefSeq"/>
        </authorList>
    </citation>
    <scope>IDENTIFICATION</scope>
    <source>
        <strain evidence="11">USDA-PBARC FA_bdor</strain>
        <tissue evidence="11">Whole organism</tissue>
    </source>
</reference>
<dbReference type="InterPro" id="IPR045864">
    <property type="entry name" value="aa-tRNA-synth_II/BPL/LPL"/>
</dbReference>
<dbReference type="PROSITE" id="PS50862">
    <property type="entry name" value="AA_TRNA_LIGASE_II"/>
    <property type="match status" value="1"/>
</dbReference>
<dbReference type="InterPro" id="IPR036621">
    <property type="entry name" value="Anticodon-bd_dom_sf"/>
</dbReference>
<dbReference type="Gene3D" id="3.40.50.800">
    <property type="entry name" value="Anticodon-binding domain"/>
    <property type="match status" value="1"/>
</dbReference>
<dbReference type="InterPro" id="IPR002316">
    <property type="entry name" value="Pro-tRNA-ligase_IIa"/>
</dbReference>
<feature type="domain" description="Aminoacyl-transfer RNA synthetases class-II family profile" evidence="9">
    <location>
        <begin position="47"/>
        <end position="331"/>
    </location>
</feature>
<keyword evidence="4" id="KW-0067">ATP-binding</keyword>
<evidence type="ECO:0000256" key="4">
    <source>
        <dbReference type="ARBA" id="ARBA00022840"/>
    </source>
</evidence>
<dbReference type="PANTHER" id="PTHR42753">
    <property type="entry name" value="MITOCHONDRIAL RIBOSOME PROTEIN L39/PROLYL-TRNA LIGASE FAMILY MEMBER"/>
    <property type="match status" value="1"/>
</dbReference>
<dbReference type="GO" id="GO:0005739">
    <property type="term" value="C:mitochondrion"/>
    <property type="evidence" value="ECO:0007669"/>
    <property type="project" value="TreeGrafter"/>
</dbReference>
<dbReference type="InterPro" id="IPR006195">
    <property type="entry name" value="aa-tRNA-synth_II"/>
</dbReference>
<dbReference type="EC" id="6.1.1.15" evidence="1"/>
<protein>
    <recommendedName>
        <fullName evidence="1">proline--tRNA ligase</fullName>
        <ecNumber evidence="1">6.1.1.15</ecNumber>
    </recommendedName>
    <alternativeName>
        <fullName evidence="7">Prolyl-tRNA synthetase</fullName>
    </alternativeName>
</protein>
<dbReference type="SUPFAM" id="SSF55681">
    <property type="entry name" value="Class II aaRS and biotin synthetases"/>
    <property type="match status" value="1"/>
</dbReference>
<dbReference type="SUPFAM" id="SSF52954">
    <property type="entry name" value="Class II aaRS ABD-related"/>
    <property type="match status" value="1"/>
</dbReference>
<dbReference type="InterPro" id="IPR002314">
    <property type="entry name" value="aa-tRNA-synt_IIb"/>
</dbReference>
<evidence type="ECO:0000313" key="10">
    <source>
        <dbReference type="Proteomes" id="UP000694866"/>
    </source>
</evidence>
<dbReference type="PRINTS" id="PR01046">
    <property type="entry name" value="TRNASYNTHPRO"/>
</dbReference>
<keyword evidence="2 11" id="KW-0436">Ligase</keyword>
<dbReference type="InterPro" id="IPR033730">
    <property type="entry name" value="ProRS_core_prok"/>
</dbReference>
<gene>
    <name evidence="11" type="primary">ProRS-m</name>
</gene>
<keyword evidence="6" id="KW-0030">Aminoacyl-tRNA synthetase</keyword>